<keyword evidence="3 6" id="KW-0812">Transmembrane</keyword>
<dbReference type="STRING" id="98403.A0A151GCK1"/>
<feature type="transmembrane region" description="Helical" evidence="6">
    <location>
        <begin position="124"/>
        <end position="143"/>
    </location>
</feature>
<feature type="transmembrane region" description="Helical" evidence="6">
    <location>
        <begin position="218"/>
        <end position="239"/>
    </location>
</feature>
<dbReference type="Proteomes" id="UP000076580">
    <property type="component" value="Chromosome 03"/>
</dbReference>
<dbReference type="GO" id="GO:0015123">
    <property type="term" value="F:acetate transmembrane transporter activity"/>
    <property type="evidence" value="ECO:0007669"/>
    <property type="project" value="TreeGrafter"/>
</dbReference>
<dbReference type="GeneID" id="63719434"/>
<keyword evidence="8" id="KW-1185">Reference proteome</keyword>
<dbReference type="EMBL" id="LAYC01000003">
    <property type="protein sequence ID" value="KYK54830.1"/>
    <property type="molecule type" value="Genomic_DNA"/>
</dbReference>
<name>A0A151GCK1_DRECN</name>
<evidence type="ECO:0000256" key="6">
    <source>
        <dbReference type="SAM" id="Phobius"/>
    </source>
</evidence>
<protein>
    <submittedName>
        <fullName evidence="7">Gpr1 family protein</fullName>
    </submittedName>
</protein>
<evidence type="ECO:0000313" key="7">
    <source>
        <dbReference type="EMBL" id="KYK54830.1"/>
    </source>
</evidence>
<feature type="transmembrane region" description="Helical" evidence="6">
    <location>
        <begin position="183"/>
        <end position="206"/>
    </location>
</feature>
<dbReference type="NCBIfam" id="NF038013">
    <property type="entry name" value="AceTr_1"/>
    <property type="match status" value="1"/>
</dbReference>
<evidence type="ECO:0000256" key="1">
    <source>
        <dbReference type="ARBA" id="ARBA00004141"/>
    </source>
</evidence>
<evidence type="ECO:0000256" key="4">
    <source>
        <dbReference type="ARBA" id="ARBA00022989"/>
    </source>
</evidence>
<dbReference type="PANTHER" id="PTHR31123:SF1">
    <property type="entry name" value="ACCUMULATION OF DYADS PROTEIN 2-RELATED"/>
    <property type="match status" value="1"/>
</dbReference>
<evidence type="ECO:0000256" key="3">
    <source>
        <dbReference type="ARBA" id="ARBA00022692"/>
    </source>
</evidence>
<evidence type="ECO:0000256" key="2">
    <source>
        <dbReference type="ARBA" id="ARBA00005587"/>
    </source>
</evidence>
<dbReference type="RefSeq" id="XP_040654182.1">
    <property type="nucleotide sequence ID" value="XM_040804078.1"/>
</dbReference>
<comment type="subcellular location">
    <subcellularLocation>
        <location evidence="1">Membrane</location>
        <topology evidence="1">Multi-pass membrane protein</topology>
    </subcellularLocation>
</comment>
<evidence type="ECO:0000256" key="5">
    <source>
        <dbReference type="ARBA" id="ARBA00023136"/>
    </source>
</evidence>
<dbReference type="AlphaFoldDB" id="A0A151GCK1"/>
<dbReference type="PANTHER" id="PTHR31123">
    <property type="entry name" value="ACCUMULATION OF DYADS PROTEIN 2-RELATED"/>
    <property type="match status" value="1"/>
</dbReference>
<gene>
    <name evidence="7" type="ORF">DCS_06791</name>
</gene>
<keyword evidence="5 6" id="KW-0472">Membrane</keyword>
<feature type="transmembrane region" description="Helical" evidence="6">
    <location>
        <begin position="93"/>
        <end position="112"/>
    </location>
</feature>
<dbReference type="InterPro" id="IPR051633">
    <property type="entry name" value="AceTr"/>
</dbReference>
<reference evidence="7 8" key="1">
    <citation type="journal article" date="2016" name="Sci. Rep.">
        <title>Insights into Adaptations to a Near-Obligate Nematode Endoparasitic Lifestyle from the Finished Genome of Drechmeria coniospora.</title>
        <authorList>
            <person name="Zhang L."/>
            <person name="Zhou Z."/>
            <person name="Guo Q."/>
            <person name="Fokkens L."/>
            <person name="Miskei M."/>
            <person name="Pocsi I."/>
            <person name="Zhang W."/>
            <person name="Chen M."/>
            <person name="Wang L."/>
            <person name="Sun Y."/>
            <person name="Donzelli B.G."/>
            <person name="Gibson D.M."/>
            <person name="Nelson D.R."/>
            <person name="Luo J.G."/>
            <person name="Rep M."/>
            <person name="Liu H."/>
            <person name="Yang S."/>
            <person name="Wang J."/>
            <person name="Krasnoff S.B."/>
            <person name="Xu Y."/>
            <person name="Molnar I."/>
            <person name="Lin M."/>
        </authorList>
    </citation>
    <scope>NUCLEOTIDE SEQUENCE [LARGE SCALE GENOMIC DNA]</scope>
    <source>
        <strain evidence="7 8">ARSEF 6962</strain>
    </source>
</reference>
<dbReference type="Pfam" id="PF01184">
    <property type="entry name" value="Gpr1_Fun34_YaaH"/>
    <property type="match status" value="1"/>
</dbReference>
<accession>A0A151GCK1</accession>
<comment type="caution">
    <text evidence="7">The sequence shown here is derived from an EMBL/GenBank/DDBJ whole genome shotgun (WGS) entry which is preliminary data.</text>
</comment>
<proteinExistence type="inferred from homology"/>
<comment type="similarity">
    <text evidence="2">Belongs to the acetate uptake transporter (AceTr) (TC 2.A.96) family.</text>
</comment>
<dbReference type="InParanoid" id="A0A151GCK1"/>
<dbReference type="InterPro" id="IPR000791">
    <property type="entry name" value="Gpr1/Fun34/SatP-like"/>
</dbReference>
<feature type="transmembrane region" description="Helical" evidence="6">
    <location>
        <begin position="155"/>
        <end position="176"/>
    </location>
</feature>
<evidence type="ECO:0000313" key="8">
    <source>
        <dbReference type="Proteomes" id="UP000076580"/>
    </source>
</evidence>
<feature type="transmembrane region" description="Helical" evidence="6">
    <location>
        <begin position="52"/>
        <end position="73"/>
    </location>
</feature>
<organism evidence="7 8">
    <name type="scientific">Drechmeria coniospora</name>
    <name type="common">Nematophagous fungus</name>
    <name type="synonym">Meria coniospora</name>
    <dbReference type="NCBI Taxonomy" id="98403"/>
    <lineage>
        <taxon>Eukaryota</taxon>
        <taxon>Fungi</taxon>
        <taxon>Dikarya</taxon>
        <taxon>Ascomycota</taxon>
        <taxon>Pezizomycotina</taxon>
        <taxon>Sordariomycetes</taxon>
        <taxon>Hypocreomycetidae</taxon>
        <taxon>Hypocreales</taxon>
        <taxon>Ophiocordycipitaceae</taxon>
        <taxon>Drechmeria</taxon>
    </lineage>
</organism>
<sequence length="271" mass="28581">MASTAAAASEQETYTKEHGVLQPAGGSAANAPVAKPHQATVSQVFDPQFFKVANPGPLGLISFALTTFVLGLYQCGAGLPDSNPFGGVGPDQAVFGLAVFFGGAAQFIAGIMEFRVGNTFGTTVHCSYGAFWLAFAMFLVPSLGIKEAYAGDARAFSFALGIFLILWCFLTLIFFIAALRTNIAILVVLGLLVLAFFFLSIAQFILTSNPTAAVRVNRAGGVFAVICALAAFYAGSAGIMTEDTTWVRFPLGEFKYTPKQKAEKDASNLPV</sequence>
<keyword evidence="4 6" id="KW-1133">Transmembrane helix</keyword>
<dbReference type="GO" id="GO:0005886">
    <property type="term" value="C:plasma membrane"/>
    <property type="evidence" value="ECO:0007669"/>
    <property type="project" value="TreeGrafter"/>
</dbReference>